<sequence>MVFLQKSFKVFVDFYSSFRLETNRLTSFRYRIFSTIEEYKSTGKVVLAHTDKPGDFLPPLFPQQIKEMPDILSNLHPIDVNSINDLYYLSKDKISKIIISRNKIHTCNFNNEWLQFSLDTSLTNEVLHSKRIAYAICYMQAEGITREHFPNNVEKYRILSDHITSLSILNIETNETILKSAQDILFSKEYLFFSKEDIARIAFICGQMASLSLNQAII</sequence>
<reference evidence="1 2" key="1">
    <citation type="submission" date="2018-12" db="EMBL/GenBank/DDBJ databases">
        <title>Legionella sp,whole genome shotgun sequence.</title>
        <authorList>
            <person name="Wu H."/>
        </authorList>
    </citation>
    <scope>NUCLEOTIDE SEQUENCE [LARGE SCALE GENOMIC DNA]</scope>
    <source>
        <strain evidence="2">km714</strain>
    </source>
</reference>
<evidence type="ECO:0000313" key="1">
    <source>
        <dbReference type="EMBL" id="RUQ84489.1"/>
    </source>
</evidence>
<organism evidence="1 2">
    <name type="scientific">Legionella septentrionalis</name>
    <dbReference type="NCBI Taxonomy" id="2498109"/>
    <lineage>
        <taxon>Bacteria</taxon>
        <taxon>Pseudomonadati</taxon>
        <taxon>Pseudomonadota</taxon>
        <taxon>Gammaproteobacteria</taxon>
        <taxon>Legionellales</taxon>
        <taxon>Legionellaceae</taxon>
        <taxon>Legionella</taxon>
    </lineage>
</organism>
<dbReference type="Proteomes" id="UP000288012">
    <property type="component" value="Unassembled WGS sequence"/>
</dbReference>
<name>A0A433JI00_9GAMM</name>
<dbReference type="EMBL" id="RZGR01000026">
    <property type="protein sequence ID" value="RUQ84489.1"/>
    <property type="molecule type" value="Genomic_DNA"/>
</dbReference>
<protein>
    <submittedName>
        <fullName evidence="1">Uncharacterized protein</fullName>
    </submittedName>
</protein>
<proteinExistence type="predicted"/>
<accession>A0A433JI00</accession>
<dbReference type="AlphaFoldDB" id="A0A433JI00"/>
<evidence type="ECO:0000313" key="2">
    <source>
        <dbReference type="Proteomes" id="UP000288012"/>
    </source>
</evidence>
<gene>
    <name evidence="1" type="ORF">EKM59_08565</name>
</gene>
<comment type="caution">
    <text evidence="1">The sequence shown here is derived from an EMBL/GenBank/DDBJ whole genome shotgun (WGS) entry which is preliminary data.</text>
</comment>
<dbReference type="RefSeq" id="WP_127057581.1">
    <property type="nucleotide sequence ID" value="NZ_RZGR01000026.1"/>
</dbReference>
<keyword evidence="2" id="KW-1185">Reference proteome</keyword>